<proteinExistence type="predicted"/>
<gene>
    <name evidence="7" type="ORF">MSSIT_2062</name>
</gene>
<feature type="domain" description="Yip1" evidence="6">
    <location>
        <begin position="4"/>
        <end position="99"/>
    </location>
</feature>
<dbReference type="AlphaFoldDB" id="A0A0E3L8M5"/>
<evidence type="ECO:0000313" key="8">
    <source>
        <dbReference type="Proteomes" id="UP000033111"/>
    </source>
</evidence>
<dbReference type="GeneID" id="24860933"/>
<evidence type="ECO:0000256" key="4">
    <source>
        <dbReference type="ARBA" id="ARBA00023136"/>
    </source>
</evidence>
<evidence type="ECO:0000259" key="6">
    <source>
        <dbReference type="Pfam" id="PF04893"/>
    </source>
</evidence>
<dbReference type="PATRIC" id="fig|1434120.4.peg.2667"/>
<comment type="subcellular location">
    <subcellularLocation>
        <location evidence="1">Membrane</location>
        <topology evidence="1">Multi-pass membrane protein</topology>
    </subcellularLocation>
</comment>
<keyword evidence="2 5" id="KW-0812">Transmembrane</keyword>
<dbReference type="EMBL" id="CP009506">
    <property type="protein sequence ID" value="AKB28781.1"/>
    <property type="molecule type" value="Genomic_DNA"/>
</dbReference>
<keyword evidence="3 5" id="KW-1133">Transmembrane helix</keyword>
<evidence type="ECO:0000256" key="1">
    <source>
        <dbReference type="ARBA" id="ARBA00004141"/>
    </source>
</evidence>
<evidence type="ECO:0000256" key="2">
    <source>
        <dbReference type="ARBA" id="ARBA00022692"/>
    </source>
</evidence>
<reference evidence="7 8" key="1">
    <citation type="submission" date="2014-07" db="EMBL/GenBank/DDBJ databases">
        <title>Methanogenic archaea and the global carbon cycle.</title>
        <authorList>
            <person name="Henriksen J.R."/>
            <person name="Luke J."/>
            <person name="Reinhart S."/>
            <person name="Benedict M.N."/>
            <person name="Youngblut N.D."/>
            <person name="Metcalf M.E."/>
            <person name="Whitaker R.J."/>
            <person name="Metcalf W.W."/>
        </authorList>
    </citation>
    <scope>NUCLEOTIDE SEQUENCE [LARGE SCALE GENOMIC DNA]</scope>
    <source>
        <strain evidence="7 8">T4/M</strain>
    </source>
</reference>
<dbReference type="KEGG" id="msw:MSSIT_2062"/>
<dbReference type="Pfam" id="PF04893">
    <property type="entry name" value="Yip1"/>
    <property type="match status" value="1"/>
</dbReference>
<feature type="transmembrane region" description="Helical" evidence="5">
    <location>
        <begin position="17"/>
        <end position="38"/>
    </location>
</feature>
<accession>A0A0E3L8M5</accession>
<evidence type="ECO:0000256" key="5">
    <source>
        <dbReference type="SAM" id="Phobius"/>
    </source>
</evidence>
<keyword evidence="4 5" id="KW-0472">Membrane</keyword>
<dbReference type="Proteomes" id="UP000033111">
    <property type="component" value="Chromosome"/>
</dbReference>
<name>A0A0E3L8M5_9EURY</name>
<protein>
    <recommendedName>
        <fullName evidence="6">Yip1 domain-containing protein</fullName>
    </recommendedName>
</protein>
<keyword evidence="8" id="KW-1185">Reference proteome</keyword>
<organism evidence="7 8">
    <name type="scientific">Methanosarcina siciliae T4/M</name>
    <dbReference type="NCBI Taxonomy" id="1434120"/>
    <lineage>
        <taxon>Archaea</taxon>
        <taxon>Methanobacteriati</taxon>
        <taxon>Methanobacteriota</taxon>
        <taxon>Stenosarchaea group</taxon>
        <taxon>Methanomicrobia</taxon>
        <taxon>Methanosarcinales</taxon>
        <taxon>Methanosarcinaceae</taxon>
        <taxon>Methanosarcina</taxon>
    </lineage>
</organism>
<dbReference type="InterPro" id="IPR006977">
    <property type="entry name" value="Yip1_dom"/>
</dbReference>
<dbReference type="RefSeq" id="WP_048172381.1">
    <property type="nucleotide sequence ID" value="NZ_CP009506.1"/>
</dbReference>
<dbReference type="HOGENOM" id="CLU_2257412_0_0_2"/>
<dbReference type="OrthoDB" id="137882at2157"/>
<sequence>MQIPPDFFRKMPTTGGYFYPVVFATGSAAILTATRLIFSPDKNEPIELVSLATTVMAVILLAISLTALFVDAAGLYIIYKVLGGTGTYEGTARFVLYSSASHH</sequence>
<dbReference type="GO" id="GO:0016020">
    <property type="term" value="C:membrane"/>
    <property type="evidence" value="ECO:0007669"/>
    <property type="project" value="UniProtKB-SubCell"/>
</dbReference>
<feature type="transmembrane region" description="Helical" evidence="5">
    <location>
        <begin position="50"/>
        <end position="79"/>
    </location>
</feature>
<evidence type="ECO:0000313" key="7">
    <source>
        <dbReference type="EMBL" id="AKB28781.1"/>
    </source>
</evidence>
<evidence type="ECO:0000256" key="3">
    <source>
        <dbReference type="ARBA" id="ARBA00022989"/>
    </source>
</evidence>